<proteinExistence type="inferred from homology"/>
<comment type="similarity">
    <text evidence="5">Belongs to the TMEM179 family.</text>
</comment>
<evidence type="ECO:0000256" key="3">
    <source>
        <dbReference type="ARBA" id="ARBA00022989"/>
    </source>
</evidence>
<dbReference type="Pfam" id="PF26158">
    <property type="entry name" value="Claudin_TMEM179-179B"/>
    <property type="match status" value="1"/>
</dbReference>
<evidence type="ECO:0000256" key="6">
    <source>
        <dbReference type="SAM" id="Phobius"/>
    </source>
</evidence>
<gene>
    <name evidence="7" type="ORF">HK105_200215</name>
</gene>
<dbReference type="EMBL" id="JADGIZ020000001">
    <property type="protein sequence ID" value="KAL2920149.1"/>
    <property type="molecule type" value="Genomic_DNA"/>
</dbReference>
<evidence type="ECO:0000256" key="5">
    <source>
        <dbReference type="ARBA" id="ARBA00093776"/>
    </source>
</evidence>
<dbReference type="PANTHER" id="PTHR31872:SF4">
    <property type="entry name" value="TRANSMEMBRANE PROTEIN 179"/>
    <property type="match status" value="1"/>
</dbReference>
<feature type="transmembrane region" description="Helical" evidence="6">
    <location>
        <begin position="66"/>
        <end position="87"/>
    </location>
</feature>
<evidence type="ECO:0000256" key="2">
    <source>
        <dbReference type="ARBA" id="ARBA00022692"/>
    </source>
</evidence>
<protein>
    <recommendedName>
        <fullName evidence="9">MARVEL domain-containing protein</fullName>
    </recommendedName>
</protein>
<organism evidence="7 8">
    <name type="scientific">Polyrhizophydium stewartii</name>
    <dbReference type="NCBI Taxonomy" id="2732419"/>
    <lineage>
        <taxon>Eukaryota</taxon>
        <taxon>Fungi</taxon>
        <taxon>Fungi incertae sedis</taxon>
        <taxon>Chytridiomycota</taxon>
        <taxon>Chytridiomycota incertae sedis</taxon>
        <taxon>Chytridiomycetes</taxon>
        <taxon>Rhizophydiales</taxon>
        <taxon>Rhizophydiales incertae sedis</taxon>
        <taxon>Polyrhizophydium</taxon>
    </lineage>
</organism>
<comment type="subcellular location">
    <subcellularLocation>
        <location evidence="1">Membrane</location>
        <topology evidence="1">Multi-pass membrane protein</topology>
    </subcellularLocation>
</comment>
<keyword evidence="8" id="KW-1185">Reference proteome</keyword>
<name>A0ABR4NL44_9FUNG</name>
<keyword evidence="3 6" id="KW-1133">Transmembrane helix</keyword>
<evidence type="ECO:0000256" key="4">
    <source>
        <dbReference type="ARBA" id="ARBA00023136"/>
    </source>
</evidence>
<feature type="transmembrane region" description="Helical" evidence="6">
    <location>
        <begin position="165"/>
        <end position="186"/>
    </location>
</feature>
<evidence type="ECO:0008006" key="9">
    <source>
        <dbReference type="Google" id="ProtNLM"/>
    </source>
</evidence>
<comment type="caution">
    <text evidence="7">The sequence shown here is derived from an EMBL/GenBank/DDBJ whole genome shotgun (WGS) entry which is preliminary data.</text>
</comment>
<feature type="transmembrane region" description="Helical" evidence="6">
    <location>
        <begin position="99"/>
        <end position="120"/>
    </location>
</feature>
<evidence type="ECO:0000256" key="1">
    <source>
        <dbReference type="ARBA" id="ARBA00004141"/>
    </source>
</evidence>
<keyword evidence="4 6" id="KW-0472">Membrane</keyword>
<dbReference type="PANTHER" id="PTHR31872">
    <property type="entry name" value="TRANSMEMBRANE PROTEIN 179"/>
    <property type="match status" value="1"/>
</dbReference>
<keyword evidence="2 6" id="KW-0812">Transmembrane</keyword>
<evidence type="ECO:0000313" key="8">
    <source>
        <dbReference type="Proteomes" id="UP001527925"/>
    </source>
</evidence>
<dbReference type="InterPro" id="IPR059010">
    <property type="entry name" value="TMEM179-179B"/>
</dbReference>
<accession>A0ABR4NL44</accession>
<evidence type="ECO:0000313" key="7">
    <source>
        <dbReference type="EMBL" id="KAL2920149.1"/>
    </source>
</evidence>
<dbReference type="InterPro" id="IPR029673">
    <property type="entry name" value="TMEM179"/>
</dbReference>
<dbReference type="Proteomes" id="UP001527925">
    <property type="component" value="Unassembled WGS sequence"/>
</dbReference>
<reference evidence="7 8" key="1">
    <citation type="submission" date="2023-09" db="EMBL/GenBank/DDBJ databases">
        <title>Pangenome analysis of Batrachochytrium dendrobatidis and related Chytrids.</title>
        <authorList>
            <person name="Yacoub M.N."/>
            <person name="Stajich J.E."/>
            <person name="James T.Y."/>
        </authorList>
    </citation>
    <scope>NUCLEOTIDE SEQUENCE [LARGE SCALE GENOMIC DNA]</scope>
    <source>
        <strain evidence="7 8">JEL0888</strain>
    </source>
</reference>
<sequence length="196" mass="21504">MVPLLFVQFVLALVNLISNSVFTFGLWDQAQYGLGGICLLFIENYHKDTTLNSFVFSAYSGSCSSAVSFGLFSFVAIAAIAGARFLFLRKRQEPSTRVIFAFALVASFMAFLFLIMASIVTAGLNQTCSGIESADTRSCGAVFHDGFFAGDTNKLYPKNLNTVRAAVGAGWMVLISWGAIAGIEWYSYRQTSNKWW</sequence>